<dbReference type="InterPro" id="IPR037682">
    <property type="entry name" value="TonB_C"/>
</dbReference>
<dbReference type="EMBL" id="BAABRT010000012">
    <property type="protein sequence ID" value="GAA5525180.1"/>
    <property type="molecule type" value="Genomic_DNA"/>
</dbReference>
<name>A0ABP9WQ18_9GAMM</name>
<evidence type="ECO:0000259" key="12">
    <source>
        <dbReference type="PROSITE" id="PS52015"/>
    </source>
</evidence>
<comment type="similarity">
    <text evidence="2 10">Belongs to the TonB family.</text>
</comment>
<reference evidence="13 14" key="1">
    <citation type="submission" date="2024-02" db="EMBL/GenBank/DDBJ databases">
        <title>Microbulbifer aestuariivivens NBRC 112533.</title>
        <authorList>
            <person name="Ichikawa N."/>
            <person name="Katano-Makiyama Y."/>
            <person name="Hidaka K."/>
        </authorList>
    </citation>
    <scope>NUCLEOTIDE SEQUENCE [LARGE SCALE GENOMIC DNA]</scope>
    <source>
        <strain evidence="13 14">NBRC 112533</strain>
    </source>
</reference>
<evidence type="ECO:0000256" key="8">
    <source>
        <dbReference type="ARBA" id="ARBA00022989"/>
    </source>
</evidence>
<keyword evidence="6 10" id="KW-0812">Transmembrane</keyword>
<evidence type="ECO:0000256" key="1">
    <source>
        <dbReference type="ARBA" id="ARBA00004383"/>
    </source>
</evidence>
<sequence>MERAYLRNPADIVVANQPQSLASLASTSLFRALLSWTLAAITTLLLILAMAQLITTQFAEPEPEFFPNPQSIHLPKLTPTVQKFQPPQRVVEPQVQPTAPRMTHEVDPGEIPLNITPPSTGKKFTGPASMNTAPVPIFKPAAQYPASALRRGLEGYVVVEFSIGKNGNVINAKVVGGYDASDTPTAIFNRSALAAVKRFKYRPQMQDGKAIVRHGVHNRISFKLE</sequence>
<evidence type="ECO:0000256" key="10">
    <source>
        <dbReference type="RuleBase" id="RU362123"/>
    </source>
</evidence>
<accession>A0ABP9WQ18</accession>
<keyword evidence="4 10" id="KW-1003">Cell membrane</keyword>
<keyword evidence="8 10" id="KW-1133">Transmembrane helix</keyword>
<dbReference type="RefSeq" id="WP_345550661.1">
    <property type="nucleotide sequence ID" value="NZ_BAABRT010000012.1"/>
</dbReference>
<evidence type="ECO:0000256" key="2">
    <source>
        <dbReference type="ARBA" id="ARBA00006555"/>
    </source>
</evidence>
<keyword evidence="5 10" id="KW-0997">Cell inner membrane</keyword>
<feature type="transmembrane region" description="Helical" evidence="10">
    <location>
        <begin position="33"/>
        <end position="54"/>
    </location>
</feature>
<comment type="subcellular location">
    <subcellularLocation>
        <location evidence="1 10">Cell inner membrane</location>
        <topology evidence="1 10">Single-pass membrane protein</topology>
        <orientation evidence="1 10">Periplasmic side</orientation>
    </subcellularLocation>
</comment>
<evidence type="ECO:0000256" key="3">
    <source>
        <dbReference type="ARBA" id="ARBA00022448"/>
    </source>
</evidence>
<evidence type="ECO:0000313" key="13">
    <source>
        <dbReference type="EMBL" id="GAA5525180.1"/>
    </source>
</evidence>
<organism evidence="13 14">
    <name type="scientific">Microbulbifer aestuariivivens</name>
    <dbReference type="NCBI Taxonomy" id="1908308"/>
    <lineage>
        <taxon>Bacteria</taxon>
        <taxon>Pseudomonadati</taxon>
        <taxon>Pseudomonadota</taxon>
        <taxon>Gammaproteobacteria</taxon>
        <taxon>Cellvibrionales</taxon>
        <taxon>Microbulbiferaceae</taxon>
        <taxon>Microbulbifer</taxon>
    </lineage>
</organism>
<dbReference type="InterPro" id="IPR051045">
    <property type="entry name" value="TonB-dependent_transducer"/>
</dbReference>
<evidence type="ECO:0000256" key="5">
    <source>
        <dbReference type="ARBA" id="ARBA00022519"/>
    </source>
</evidence>
<evidence type="ECO:0000256" key="6">
    <source>
        <dbReference type="ARBA" id="ARBA00022692"/>
    </source>
</evidence>
<gene>
    <name evidence="13" type="ORF">Maes01_01745</name>
</gene>
<dbReference type="Proteomes" id="UP001408594">
    <property type="component" value="Unassembled WGS sequence"/>
</dbReference>
<dbReference type="PANTHER" id="PTHR33446">
    <property type="entry name" value="PROTEIN TONB-RELATED"/>
    <property type="match status" value="1"/>
</dbReference>
<feature type="domain" description="TonB C-terminal" evidence="12">
    <location>
        <begin position="129"/>
        <end position="225"/>
    </location>
</feature>
<keyword evidence="7 10" id="KW-0653">Protein transport</keyword>
<dbReference type="NCBIfam" id="TIGR01352">
    <property type="entry name" value="tonB_Cterm"/>
    <property type="match status" value="1"/>
</dbReference>
<evidence type="ECO:0000256" key="7">
    <source>
        <dbReference type="ARBA" id="ARBA00022927"/>
    </source>
</evidence>
<keyword evidence="9 10" id="KW-0472">Membrane</keyword>
<dbReference type="PRINTS" id="PR01374">
    <property type="entry name" value="TONBPROTEIN"/>
</dbReference>
<evidence type="ECO:0000256" key="4">
    <source>
        <dbReference type="ARBA" id="ARBA00022475"/>
    </source>
</evidence>
<dbReference type="PROSITE" id="PS52015">
    <property type="entry name" value="TONB_CTD"/>
    <property type="match status" value="1"/>
</dbReference>
<keyword evidence="10" id="KW-0735">Signal-anchor</keyword>
<feature type="region of interest" description="Disordered" evidence="11">
    <location>
        <begin position="92"/>
        <end position="117"/>
    </location>
</feature>
<evidence type="ECO:0000256" key="9">
    <source>
        <dbReference type="ARBA" id="ARBA00023136"/>
    </source>
</evidence>
<keyword evidence="14" id="KW-1185">Reference proteome</keyword>
<dbReference type="InterPro" id="IPR003538">
    <property type="entry name" value="TonB"/>
</dbReference>
<comment type="function">
    <text evidence="10">Interacts with outer membrane receptor proteins that carry out high-affinity binding and energy dependent uptake into the periplasmic space of specific substrates. It could act to transduce energy from the cytoplasmic membrane to specific energy-requiring processes in the outer membrane, resulting in the release into the periplasm of ligands bound by these outer membrane proteins.</text>
</comment>
<dbReference type="Pfam" id="PF03544">
    <property type="entry name" value="TonB_C"/>
    <property type="match status" value="1"/>
</dbReference>
<dbReference type="Gene3D" id="3.30.1150.10">
    <property type="match status" value="1"/>
</dbReference>
<dbReference type="SUPFAM" id="SSF74653">
    <property type="entry name" value="TolA/TonB C-terminal domain"/>
    <property type="match status" value="1"/>
</dbReference>
<keyword evidence="3 10" id="KW-0813">Transport</keyword>
<dbReference type="InterPro" id="IPR006260">
    <property type="entry name" value="TonB/TolA_C"/>
</dbReference>
<proteinExistence type="inferred from homology"/>
<protein>
    <recommendedName>
        <fullName evidence="10">Protein TonB</fullName>
    </recommendedName>
</protein>
<evidence type="ECO:0000313" key="14">
    <source>
        <dbReference type="Proteomes" id="UP001408594"/>
    </source>
</evidence>
<evidence type="ECO:0000256" key="11">
    <source>
        <dbReference type="SAM" id="MobiDB-lite"/>
    </source>
</evidence>
<comment type="caution">
    <text evidence="13">The sequence shown here is derived from an EMBL/GenBank/DDBJ whole genome shotgun (WGS) entry which is preliminary data.</text>
</comment>